<feature type="non-terminal residue" evidence="1">
    <location>
        <position position="30"/>
    </location>
</feature>
<dbReference type="AlphaFoldDB" id="A0A382ZWF0"/>
<proteinExistence type="predicted"/>
<reference evidence="1" key="1">
    <citation type="submission" date="2018-05" db="EMBL/GenBank/DDBJ databases">
        <authorList>
            <person name="Lanie J.A."/>
            <person name="Ng W.-L."/>
            <person name="Kazmierczak K.M."/>
            <person name="Andrzejewski T.M."/>
            <person name="Davidsen T.M."/>
            <person name="Wayne K.J."/>
            <person name="Tettelin H."/>
            <person name="Glass J.I."/>
            <person name="Rusch D."/>
            <person name="Podicherti R."/>
            <person name="Tsui H.-C.T."/>
            <person name="Winkler M.E."/>
        </authorList>
    </citation>
    <scope>NUCLEOTIDE SEQUENCE</scope>
</reference>
<organism evidence="1">
    <name type="scientific">marine metagenome</name>
    <dbReference type="NCBI Taxonomy" id="408172"/>
    <lineage>
        <taxon>unclassified sequences</taxon>
        <taxon>metagenomes</taxon>
        <taxon>ecological metagenomes</taxon>
    </lineage>
</organism>
<accession>A0A382ZWF0</accession>
<gene>
    <name evidence="1" type="ORF">METZ01_LOCUS452676</name>
</gene>
<evidence type="ECO:0000313" key="1">
    <source>
        <dbReference type="EMBL" id="SVD99822.1"/>
    </source>
</evidence>
<sequence>MSHTPLDRLEEYVELIRNNSNISICFDSQG</sequence>
<protein>
    <submittedName>
        <fullName evidence="1">Uncharacterized protein</fullName>
    </submittedName>
</protein>
<name>A0A382ZWF0_9ZZZZ</name>
<dbReference type="EMBL" id="UINC01187215">
    <property type="protein sequence ID" value="SVD99822.1"/>
    <property type="molecule type" value="Genomic_DNA"/>
</dbReference>